<comment type="caution">
    <text evidence="4">The sequence shown here is derived from an EMBL/GenBank/DDBJ whole genome shotgun (WGS) entry which is preliminary data.</text>
</comment>
<dbReference type="GO" id="GO:0005829">
    <property type="term" value="C:cytosol"/>
    <property type="evidence" value="ECO:0007669"/>
    <property type="project" value="TreeGrafter"/>
</dbReference>
<dbReference type="SUPFAM" id="SSF52172">
    <property type="entry name" value="CheY-like"/>
    <property type="match status" value="1"/>
</dbReference>
<dbReference type="CDD" id="cd00383">
    <property type="entry name" value="trans_reg_C"/>
    <property type="match status" value="1"/>
</dbReference>
<dbReference type="PROSITE" id="PS51755">
    <property type="entry name" value="OMPR_PHOB"/>
    <property type="match status" value="1"/>
</dbReference>
<dbReference type="InterPro" id="IPR036388">
    <property type="entry name" value="WH-like_DNA-bd_sf"/>
</dbReference>
<evidence type="ECO:0000259" key="2">
    <source>
        <dbReference type="PROSITE" id="PS50110"/>
    </source>
</evidence>
<dbReference type="InterPro" id="IPR039420">
    <property type="entry name" value="WalR-like"/>
</dbReference>
<dbReference type="GO" id="GO:0000156">
    <property type="term" value="F:phosphorelay response regulator activity"/>
    <property type="evidence" value="ECO:0007669"/>
    <property type="project" value="TreeGrafter"/>
</dbReference>
<dbReference type="InterPro" id="IPR001789">
    <property type="entry name" value="Sig_transdc_resp-reg_receiver"/>
</dbReference>
<dbReference type="SUPFAM" id="SSF46894">
    <property type="entry name" value="C-terminal effector domain of the bipartite response regulators"/>
    <property type="match status" value="1"/>
</dbReference>
<dbReference type="Gene3D" id="1.10.10.10">
    <property type="entry name" value="Winged helix-like DNA-binding domain superfamily/Winged helix DNA-binding domain"/>
    <property type="match status" value="1"/>
</dbReference>
<dbReference type="EMBL" id="AJWY01008751">
    <property type="protein sequence ID" value="EKC60337.1"/>
    <property type="molecule type" value="Genomic_DNA"/>
</dbReference>
<accession>K1SI45</accession>
<dbReference type="InterPro" id="IPR016032">
    <property type="entry name" value="Sig_transdc_resp-reg_C-effctor"/>
</dbReference>
<dbReference type="PROSITE" id="PS50110">
    <property type="entry name" value="RESPONSE_REGULATORY"/>
    <property type="match status" value="1"/>
</dbReference>
<keyword evidence="1" id="KW-0238">DNA-binding</keyword>
<gene>
    <name evidence="4" type="ORF">LEA_12916</name>
</gene>
<dbReference type="GO" id="GO:0000976">
    <property type="term" value="F:transcription cis-regulatory region binding"/>
    <property type="evidence" value="ECO:0007669"/>
    <property type="project" value="TreeGrafter"/>
</dbReference>
<dbReference type="SMART" id="SM00862">
    <property type="entry name" value="Trans_reg_C"/>
    <property type="match status" value="1"/>
</dbReference>
<feature type="domain" description="OmpR/PhoB-type" evidence="3">
    <location>
        <begin position="129"/>
        <end position="226"/>
    </location>
</feature>
<feature type="domain" description="Response regulatory" evidence="2">
    <location>
        <begin position="6"/>
        <end position="119"/>
    </location>
</feature>
<evidence type="ECO:0000313" key="4">
    <source>
        <dbReference type="EMBL" id="EKC60337.1"/>
    </source>
</evidence>
<proteinExistence type="predicted"/>
<evidence type="ECO:0000259" key="3">
    <source>
        <dbReference type="PROSITE" id="PS51755"/>
    </source>
</evidence>
<feature type="non-terminal residue" evidence="4">
    <location>
        <position position="1"/>
    </location>
</feature>
<dbReference type="GO" id="GO:0006355">
    <property type="term" value="P:regulation of DNA-templated transcription"/>
    <property type="evidence" value="ECO:0007669"/>
    <property type="project" value="InterPro"/>
</dbReference>
<dbReference type="GO" id="GO:0032993">
    <property type="term" value="C:protein-DNA complex"/>
    <property type="evidence" value="ECO:0007669"/>
    <property type="project" value="TreeGrafter"/>
</dbReference>
<dbReference type="PANTHER" id="PTHR48111">
    <property type="entry name" value="REGULATOR OF RPOS"/>
    <property type="match status" value="1"/>
</dbReference>
<dbReference type="Pfam" id="PF00072">
    <property type="entry name" value="Response_reg"/>
    <property type="match status" value="1"/>
</dbReference>
<dbReference type="Gene3D" id="3.40.50.2300">
    <property type="match status" value="1"/>
</dbReference>
<dbReference type="Pfam" id="PF00486">
    <property type="entry name" value="Trans_reg_C"/>
    <property type="match status" value="1"/>
</dbReference>
<dbReference type="SMART" id="SM00448">
    <property type="entry name" value="REC"/>
    <property type="match status" value="1"/>
</dbReference>
<evidence type="ECO:0000256" key="1">
    <source>
        <dbReference type="ARBA" id="ARBA00023125"/>
    </source>
</evidence>
<dbReference type="InterPro" id="IPR001867">
    <property type="entry name" value="OmpR/PhoB-type_DNA-bd"/>
</dbReference>
<name>K1SI45_9ZZZZ</name>
<organism evidence="4">
    <name type="scientific">human gut metagenome</name>
    <dbReference type="NCBI Taxonomy" id="408170"/>
    <lineage>
        <taxon>unclassified sequences</taxon>
        <taxon>metagenomes</taxon>
        <taxon>organismal metagenomes</taxon>
    </lineage>
</organism>
<dbReference type="InterPro" id="IPR011006">
    <property type="entry name" value="CheY-like_superfamily"/>
</dbReference>
<dbReference type="PANTHER" id="PTHR48111:SF43">
    <property type="entry name" value="STAGE 0 SPORULATION PROTEIN A HOMOLOG"/>
    <property type="match status" value="1"/>
</dbReference>
<protein>
    <submittedName>
        <fullName evidence="4">Two-component response transcriptional regulator</fullName>
    </submittedName>
</protein>
<reference evidence="4" key="1">
    <citation type="journal article" date="2013" name="Environ. Microbiol.">
        <title>Microbiota from the distal guts of lean and obese adolescents exhibit partial functional redundancy besides clear differences in community structure.</title>
        <authorList>
            <person name="Ferrer M."/>
            <person name="Ruiz A."/>
            <person name="Lanza F."/>
            <person name="Haange S.B."/>
            <person name="Oberbach A."/>
            <person name="Till H."/>
            <person name="Bargiela R."/>
            <person name="Campoy C."/>
            <person name="Segura M.T."/>
            <person name="Richter M."/>
            <person name="von Bergen M."/>
            <person name="Seifert J."/>
            <person name="Suarez A."/>
        </authorList>
    </citation>
    <scope>NUCLEOTIDE SEQUENCE</scope>
</reference>
<dbReference type="AlphaFoldDB" id="K1SI45"/>
<sequence length="226" mass="25587">GETMQKILIIEDDKVIARTLKEHLCKWDYDADFVVDFKNITEQVVSFAPQLILLDISLPYFNGFYWCGEIRKFSNVPIIFISSASDKMNIVMAVNMGGDDFISKPFDLSVLTAKVQAVMRRTYSFSGTTSVIEHGGAILNLNDATIGFNGKKTELTKNEFKILQLLMENSGKVVPRDMIMDKLWESDSFIDDNTLTVNMTRLRKKLEDAGLCDFIVTKKGLGYIVR</sequence>